<sequence>MSSVMLFLEIERIKNKIDSEMNMAIWPKFFPLLADPDGHVNLSLSEFQQFLVTVAQMARTAQIENNAALASAARDNTMSTTTAVSSAPPPRNILNLFGGGDAAMRRKGNAVAASSDSVNMATFRKNCQKIIKHYTLSNTSSSEFRVADIVSCMVYLAKSPKFRPLYSLLELSMTDEYDCMPGYTADEMHHIVDLIKSLLDLPTSLIDFGSVKILKSTFNKAMNYPITRFARVMILPTATLASDKRCTIEDLIVERGQEISKLEPQQYLDSSDGTKIPYCDDEQFINDLLKLIDDFNLHRMFYNAANSIFYTTMENYAVANCKFEVNDYNNIYRVMDNLREYEIQCGGGTLINRKEKTDSLNIFLGTNKISSGVGGGTLNAKRKKY</sequence>
<keyword evidence="2" id="KW-1185">Reference proteome</keyword>
<protein>
    <submittedName>
        <fullName evidence="1">Bv/odv-c42</fullName>
    </submittedName>
</protein>
<reference evidence="1 2" key="1">
    <citation type="journal article" date="2020" name="Genomics">
        <title>Characterization of a novel alphabaculovirus isolated from the Southern armyworm, Spodoptera eridania (Cramer, 1782) (Lepidoptera: Noctuidae) and the evolution of odv-e66, a bacterium-acquired baculoviral chondroitinase gene.</title>
        <authorList>
            <person name="Rodrigues D.T."/>
            <person name="Peterson L."/>
            <person name="de Oliveira L.B."/>
            <person name="Sosa-Gomez D.R."/>
            <person name="Ribeiro B.M."/>
            <person name="Ardisson-Araujo D.M.P."/>
        </authorList>
    </citation>
    <scope>NUCLEOTIDE SEQUENCE [LARGE SCALE GENOMIC DNA]</scope>
    <source>
        <strain evidence="1">CNPSo-165</strain>
    </source>
</reference>
<dbReference type="GeneID" id="80539088"/>
<evidence type="ECO:0000313" key="2">
    <source>
        <dbReference type="Proteomes" id="UP000831439"/>
    </source>
</evidence>
<evidence type="ECO:0000313" key="1">
    <source>
        <dbReference type="EMBL" id="QNV47807.1"/>
    </source>
</evidence>
<organism evidence="1 2">
    <name type="scientific">Spodoptera eridania nucleopolyhedrovirus</name>
    <dbReference type="NCBI Taxonomy" id="2315721"/>
    <lineage>
        <taxon>Viruses</taxon>
        <taxon>Viruses incertae sedis</taxon>
        <taxon>Naldaviricetes</taxon>
        <taxon>Lefavirales</taxon>
        <taxon>Baculoviridae</taxon>
        <taxon>Alphabaculovirus</taxon>
        <taxon>Alphabaculovirus speridaniae</taxon>
    </lineage>
</organism>
<dbReference type="RefSeq" id="YP_010800484.1">
    <property type="nucleotide sequence ID" value="NC_076869.1"/>
</dbReference>
<dbReference type="Proteomes" id="UP000831439">
    <property type="component" value="Segment"/>
</dbReference>
<dbReference type="EMBL" id="MT040195">
    <property type="protein sequence ID" value="QNV47807.1"/>
    <property type="molecule type" value="Genomic_DNA"/>
</dbReference>
<accession>A0ABX6TV22</accession>
<dbReference type="InterPro" id="IPR008562">
    <property type="entry name" value="AcMNPV_C42"/>
</dbReference>
<name>A0ABX6TV22_9ABAC</name>
<proteinExistence type="predicted"/>
<dbReference type="Pfam" id="PF05815">
    <property type="entry name" value="AcMNPV_Orf101"/>
    <property type="match status" value="1"/>
</dbReference>